<dbReference type="CDD" id="cd01837">
    <property type="entry name" value="SGNH_plant_lipase_like"/>
    <property type="match status" value="1"/>
</dbReference>
<name>A0AA88QMV3_9ASTE</name>
<keyword evidence="4" id="KW-1185">Reference proteome</keyword>
<comment type="similarity">
    <text evidence="1">Belongs to the 'GDSL' lipolytic enzyme family.</text>
</comment>
<evidence type="ECO:0008006" key="5">
    <source>
        <dbReference type="Google" id="ProtNLM"/>
    </source>
</evidence>
<dbReference type="Proteomes" id="UP001187471">
    <property type="component" value="Unassembled WGS sequence"/>
</dbReference>
<dbReference type="Gene3D" id="3.40.50.1110">
    <property type="entry name" value="SGNH hydrolase"/>
    <property type="match status" value="1"/>
</dbReference>
<dbReference type="PANTHER" id="PTHR45642:SF7">
    <property type="entry name" value="GDSL ESTERASE_LIPASE"/>
    <property type="match status" value="1"/>
</dbReference>
<feature type="signal peptide" evidence="2">
    <location>
        <begin position="1"/>
        <end position="21"/>
    </location>
</feature>
<dbReference type="EMBL" id="JAVXUO010002484">
    <property type="protein sequence ID" value="KAK2972888.1"/>
    <property type="molecule type" value="Genomic_DNA"/>
</dbReference>
<evidence type="ECO:0000256" key="1">
    <source>
        <dbReference type="ARBA" id="ARBA00008668"/>
    </source>
</evidence>
<feature type="chain" id="PRO_5041722296" description="GDSL esterase/lipase" evidence="2">
    <location>
        <begin position="22"/>
        <end position="357"/>
    </location>
</feature>
<evidence type="ECO:0000313" key="4">
    <source>
        <dbReference type="Proteomes" id="UP001187471"/>
    </source>
</evidence>
<accession>A0AA88QMV3</accession>
<protein>
    <recommendedName>
        <fullName evidence="5">GDSL esterase/lipase</fullName>
    </recommendedName>
</protein>
<keyword evidence="2" id="KW-0732">Signal</keyword>
<dbReference type="InterPro" id="IPR050592">
    <property type="entry name" value="GDSL_lipolytic_enzyme"/>
</dbReference>
<proteinExistence type="inferred from homology"/>
<evidence type="ECO:0000256" key="2">
    <source>
        <dbReference type="SAM" id="SignalP"/>
    </source>
</evidence>
<dbReference type="PANTHER" id="PTHR45642">
    <property type="entry name" value="GDSL ESTERASE/LIPASE EXL3"/>
    <property type="match status" value="1"/>
</dbReference>
<gene>
    <name evidence="3" type="ORF">RJ640_030005</name>
</gene>
<dbReference type="FunFam" id="3.40.50.1110:FF:000003">
    <property type="entry name" value="GDSL esterase/lipase APG"/>
    <property type="match status" value="1"/>
</dbReference>
<reference evidence="3" key="1">
    <citation type="submission" date="2022-12" db="EMBL/GenBank/DDBJ databases">
        <title>Draft genome assemblies for two species of Escallonia (Escalloniales).</title>
        <authorList>
            <person name="Chanderbali A."/>
            <person name="Dervinis C."/>
            <person name="Anghel I."/>
            <person name="Soltis D."/>
            <person name="Soltis P."/>
            <person name="Zapata F."/>
        </authorList>
    </citation>
    <scope>NUCLEOTIDE SEQUENCE</scope>
    <source>
        <strain evidence="3">UCBG92.1500</strain>
        <tissue evidence="3">Leaf</tissue>
    </source>
</reference>
<dbReference type="InterPro" id="IPR036514">
    <property type="entry name" value="SGNH_hydro_sf"/>
</dbReference>
<dbReference type="InterPro" id="IPR035669">
    <property type="entry name" value="SGNH_plant_lipase-like"/>
</dbReference>
<comment type="caution">
    <text evidence="3">The sequence shown here is derived from an EMBL/GenBank/DDBJ whole genome shotgun (WGS) entry which is preliminary data.</text>
</comment>
<dbReference type="SUPFAM" id="SSF52266">
    <property type="entry name" value="SGNH hydrolase"/>
    <property type="match status" value="1"/>
</dbReference>
<dbReference type="GO" id="GO:0016788">
    <property type="term" value="F:hydrolase activity, acting on ester bonds"/>
    <property type="evidence" value="ECO:0007669"/>
    <property type="project" value="InterPro"/>
</dbReference>
<dbReference type="InterPro" id="IPR001087">
    <property type="entry name" value="GDSL"/>
</dbReference>
<dbReference type="AlphaFoldDB" id="A0AA88QMV3"/>
<organism evidence="3 4">
    <name type="scientific">Escallonia rubra</name>
    <dbReference type="NCBI Taxonomy" id="112253"/>
    <lineage>
        <taxon>Eukaryota</taxon>
        <taxon>Viridiplantae</taxon>
        <taxon>Streptophyta</taxon>
        <taxon>Embryophyta</taxon>
        <taxon>Tracheophyta</taxon>
        <taxon>Spermatophyta</taxon>
        <taxon>Magnoliopsida</taxon>
        <taxon>eudicotyledons</taxon>
        <taxon>Gunneridae</taxon>
        <taxon>Pentapetalae</taxon>
        <taxon>asterids</taxon>
        <taxon>campanulids</taxon>
        <taxon>Escalloniales</taxon>
        <taxon>Escalloniaceae</taxon>
        <taxon>Escallonia</taxon>
    </lineage>
</organism>
<evidence type="ECO:0000313" key="3">
    <source>
        <dbReference type="EMBL" id="KAK2972888.1"/>
    </source>
</evidence>
<sequence length="357" mass="39786">MDMMMMRVFFIVAVMALHAQGVDIPHVRQVVGKNNVTSILVFGDSSVDPGNNNYLATTNKGNFPPYGKNFLNGSHPTGRFTNGRLATDFIAEAIGYTKIIRGFLDPHMKKADLLHGVSFASAGSGYDDLTANLATVLSVAQQLKYFMHYKIHLREMVGEKRAKEIVSNAIVVLSMGTNDFLQNYFVEPIRSEHYSVEKYQKFLISSMFRDVKAMYKLGARRLVVVGVPPLGCFPLVKTLRDETECDEILNKVSLSFNSQIQETLATLEATTGMKTAFVDIYHVILNAIQNPKRYGFAETSKGCCGSGTLEYGETCRGLSTCADPTKYIYWDAVHPTEKMYKIIADEALNSLINTMFK</sequence>
<dbReference type="Pfam" id="PF00657">
    <property type="entry name" value="Lipase_GDSL"/>
    <property type="match status" value="1"/>
</dbReference>